<dbReference type="GO" id="GO:0000272">
    <property type="term" value="P:polysaccharide catabolic process"/>
    <property type="evidence" value="ECO:0007669"/>
    <property type="project" value="UniProtKB-KW"/>
</dbReference>
<keyword evidence="5 8" id="KW-0456">Lyase</keyword>
<dbReference type="EC" id="4.2.2.10" evidence="7"/>
<comment type="catalytic activity">
    <reaction evidence="6">
        <text>Eliminative cleavage of (1-&gt;4)-alpha-D-galacturonan methyl ester to give oligosaccharides with 4-deoxy-6-O-methyl-alpha-D-galact-4-enuronosyl groups at their non-reducing ends.</text>
        <dbReference type="EC" id="4.2.2.10"/>
    </reaction>
</comment>
<keyword evidence="3 8" id="KW-0964">Secreted</keyword>
<comment type="similarity">
    <text evidence="2 8">Belongs to the polysaccharide lyase 1 family.</text>
</comment>
<keyword evidence="8" id="KW-0624">Polysaccharide degradation</keyword>
<dbReference type="InterPro" id="IPR011050">
    <property type="entry name" value="Pectin_lyase_fold/virulence"/>
</dbReference>
<dbReference type="AlphaFoldDB" id="A0A139AG11"/>
<evidence type="ECO:0000256" key="6">
    <source>
        <dbReference type="ARBA" id="ARBA00036818"/>
    </source>
</evidence>
<evidence type="ECO:0000259" key="10">
    <source>
        <dbReference type="SMART" id="SM00656"/>
    </source>
</evidence>
<dbReference type="STRING" id="1344416.A0A139AG11"/>
<dbReference type="OMA" id="AVYPKNA"/>
<comment type="subcellular location">
    <subcellularLocation>
        <location evidence="1 8">Secreted</location>
    </subcellularLocation>
</comment>
<evidence type="ECO:0000256" key="8">
    <source>
        <dbReference type="RuleBase" id="RU361173"/>
    </source>
</evidence>
<keyword evidence="4 9" id="KW-0732">Signal</keyword>
<dbReference type="SUPFAM" id="SSF51126">
    <property type="entry name" value="Pectin lyase-like"/>
    <property type="match status" value="1"/>
</dbReference>
<accession>A0A139AG11</accession>
<gene>
    <name evidence="11" type="ORF">M427DRAFT_98583</name>
</gene>
<dbReference type="GO" id="GO:0047490">
    <property type="term" value="F:pectin lyase activity"/>
    <property type="evidence" value="ECO:0007669"/>
    <property type="project" value="UniProtKB-EC"/>
</dbReference>
<proteinExistence type="inferred from homology"/>
<dbReference type="GO" id="GO:0005576">
    <property type="term" value="C:extracellular region"/>
    <property type="evidence" value="ECO:0007669"/>
    <property type="project" value="UniProtKB-SubCell"/>
</dbReference>
<sequence length="393" mass="40714">MSHRLLVLAFAALSAFATGGQAQSSFVKGSAEGWAKGAVGGGNVAAVFPTTPAQLVQYLGDSVPRVIVLKQTIDFTTTGTTVTETGCAPWGTGAGCQEAINGANNWCTTSAPSSSVPVTVSYNSAGPNGMTVTSQKTLVGVGSSGVIKGRGLKIKNAQDVIIQNIAITDINPKYVWGGDAIQVLGSSLVWIDHVYTARIGRMHIVFGLTASPSVTISNSWIDGRTSWDTTCTGAGGNGYHYWGVFFSGAGDKVTMKGNYIYHTQGRSPKLEGNTLLHFVNNYINDNVGHAFEGEDSSSTAAAIVEGNVFQNVKTLFLTPLTGKYFTAPDTTTNAQCSTALGRACQINAFGSTGGLLPSSDTSFFSRFSGYPSVSAVPASQVAASVVASAGNTL</sequence>
<name>A0A139AG11_GONPJ</name>
<dbReference type="PANTHER" id="PTHR31683:SF16">
    <property type="entry name" value="PECTIN LYASE A-RELATED"/>
    <property type="match status" value="1"/>
</dbReference>
<evidence type="ECO:0000256" key="5">
    <source>
        <dbReference type="ARBA" id="ARBA00023239"/>
    </source>
</evidence>
<dbReference type="Pfam" id="PF00544">
    <property type="entry name" value="Pectate_lyase_4"/>
    <property type="match status" value="1"/>
</dbReference>
<dbReference type="InterPro" id="IPR012334">
    <property type="entry name" value="Pectin_lyas_fold"/>
</dbReference>
<dbReference type="InterPro" id="IPR045032">
    <property type="entry name" value="PEL"/>
</dbReference>
<evidence type="ECO:0000313" key="11">
    <source>
        <dbReference type="EMBL" id="KXS15700.1"/>
    </source>
</evidence>
<evidence type="ECO:0000256" key="3">
    <source>
        <dbReference type="ARBA" id="ARBA00022525"/>
    </source>
</evidence>
<dbReference type="InterPro" id="IPR002022">
    <property type="entry name" value="Pec_lyase"/>
</dbReference>
<protein>
    <recommendedName>
        <fullName evidence="7">pectin lyase</fullName>
        <ecNumber evidence="7">4.2.2.10</ecNumber>
    </recommendedName>
</protein>
<keyword evidence="12" id="KW-1185">Reference proteome</keyword>
<dbReference type="PANTHER" id="PTHR31683">
    <property type="entry name" value="PECTATE LYASE 18-RELATED"/>
    <property type="match status" value="1"/>
</dbReference>
<feature type="signal peptide" evidence="9">
    <location>
        <begin position="1"/>
        <end position="22"/>
    </location>
</feature>
<evidence type="ECO:0000256" key="1">
    <source>
        <dbReference type="ARBA" id="ARBA00004613"/>
    </source>
</evidence>
<dbReference type="Proteomes" id="UP000070544">
    <property type="component" value="Unassembled WGS sequence"/>
</dbReference>
<dbReference type="EMBL" id="KQ965760">
    <property type="protein sequence ID" value="KXS15700.1"/>
    <property type="molecule type" value="Genomic_DNA"/>
</dbReference>
<feature type="chain" id="PRO_5007296129" description="pectin lyase" evidence="9">
    <location>
        <begin position="23"/>
        <end position="393"/>
    </location>
</feature>
<dbReference type="FunFam" id="2.160.20.10:FF:000003">
    <property type="entry name" value="Pectin lyase F"/>
    <property type="match status" value="1"/>
</dbReference>
<organism evidence="11 12">
    <name type="scientific">Gonapodya prolifera (strain JEL478)</name>
    <name type="common">Monoblepharis prolifera</name>
    <dbReference type="NCBI Taxonomy" id="1344416"/>
    <lineage>
        <taxon>Eukaryota</taxon>
        <taxon>Fungi</taxon>
        <taxon>Fungi incertae sedis</taxon>
        <taxon>Chytridiomycota</taxon>
        <taxon>Chytridiomycota incertae sedis</taxon>
        <taxon>Monoblepharidomycetes</taxon>
        <taxon>Monoblepharidales</taxon>
        <taxon>Gonapodyaceae</taxon>
        <taxon>Gonapodya</taxon>
    </lineage>
</organism>
<evidence type="ECO:0000256" key="9">
    <source>
        <dbReference type="SAM" id="SignalP"/>
    </source>
</evidence>
<feature type="domain" description="Pectate lyase" evidence="10">
    <location>
        <begin position="92"/>
        <end position="315"/>
    </location>
</feature>
<evidence type="ECO:0000256" key="7">
    <source>
        <dbReference type="ARBA" id="ARBA00039082"/>
    </source>
</evidence>
<dbReference type="SMART" id="SM00656">
    <property type="entry name" value="Amb_all"/>
    <property type="match status" value="1"/>
</dbReference>
<dbReference type="GO" id="GO:0030570">
    <property type="term" value="F:pectate lyase activity"/>
    <property type="evidence" value="ECO:0007669"/>
    <property type="project" value="InterPro"/>
</dbReference>
<evidence type="ECO:0000256" key="2">
    <source>
        <dbReference type="ARBA" id="ARBA00010980"/>
    </source>
</evidence>
<dbReference type="Gene3D" id="2.160.20.10">
    <property type="entry name" value="Single-stranded right-handed beta-helix, Pectin lyase-like"/>
    <property type="match status" value="1"/>
</dbReference>
<reference evidence="11 12" key="1">
    <citation type="journal article" date="2015" name="Genome Biol. Evol.">
        <title>Phylogenomic analyses indicate that early fungi evolved digesting cell walls of algal ancestors of land plants.</title>
        <authorList>
            <person name="Chang Y."/>
            <person name="Wang S."/>
            <person name="Sekimoto S."/>
            <person name="Aerts A.L."/>
            <person name="Choi C."/>
            <person name="Clum A."/>
            <person name="LaButti K.M."/>
            <person name="Lindquist E.A."/>
            <person name="Yee Ngan C."/>
            <person name="Ohm R.A."/>
            <person name="Salamov A.A."/>
            <person name="Grigoriev I.V."/>
            <person name="Spatafora J.W."/>
            <person name="Berbee M.L."/>
        </authorList>
    </citation>
    <scope>NUCLEOTIDE SEQUENCE [LARGE SCALE GENOMIC DNA]</scope>
    <source>
        <strain evidence="11 12">JEL478</strain>
    </source>
</reference>
<dbReference type="OrthoDB" id="1637350at2759"/>
<evidence type="ECO:0000256" key="4">
    <source>
        <dbReference type="ARBA" id="ARBA00022729"/>
    </source>
</evidence>
<evidence type="ECO:0000313" key="12">
    <source>
        <dbReference type="Proteomes" id="UP000070544"/>
    </source>
</evidence>
<keyword evidence="8" id="KW-0119">Carbohydrate metabolism</keyword>